<dbReference type="InParanoid" id="E9FZ46"/>
<dbReference type="HOGENOM" id="CLU_1688538_0_0_1"/>
<dbReference type="PANTHER" id="PTHR34494:SF1">
    <property type="entry name" value="PROTEIN CBG25024"/>
    <property type="match status" value="1"/>
</dbReference>
<keyword evidence="2" id="KW-1185">Reference proteome</keyword>
<protein>
    <submittedName>
        <fullName evidence="1">Uncharacterized protein</fullName>
    </submittedName>
</protein>
<proteinExistence type="predicted"/>
<evidence type="ECO:0000313" key="2">
    <source>
        <dbReference type="Proteomes" id="UP000000305"/>
    </source>
</evidence>
<organism evidence="1 2">
    <name type="scientific">Daphnia pulex</name>
    <name type="common">Water flea</name>
    <dbReference type="NCBI Taxonomy" id="6669"/>
    <lineage>
        <taxon>Eukaryota</taxon>
        <taxon>Metazoa</taxon>
        <taxon>Ecdysozoa</taxon>
        <taxon>Arthropoda</taxon>
        <taxon>Crustacea</taxon>
        <taxon>Branchiopoda</taxon>
        <taxon>Diplostraca</taxon>
        <taxon>Cladocera</taxon>
        <taxon>Anomopoda</taxon>
        <taxon>Daphniidae</taxon>
        <taxon>Daphnia</taxon>
    </lineage>
</organism>
<dbReference type="EMBL" id="GL732527">
    <property type="protein sequence ID" value="EFX87647.1"/>
    <property type="molecule type" value="Genomic_DNA"/>
</dbReference>
<dbReference type="PANTHER" id="PTHR34494">
    <property type="entry name" value="PROTEIN CBG25024"/>
    <property type="match status" value="1"/>
</dbReference>
<reference evidence="1 2" key="1">
    <citation type="journal article" date="2011" name="Science">
        <title>The ecoresponsive genome of Daphnia pulex.</title>
        <authorList>
            <person name="Colbourne J.K."/>
            <person name="Pfrender M.E."/>
            <person name="Gilbert D."/>
            <person name="Thomas W.K."/>
            <person name="Tucker A."/>
            <person name="Oakley T.H."/>
            <person name="Tokishita S."/>
            <person name="Aerts A."/>
            <person name="Arnold G.J."/>
            <person name="Basu M.K."/>
            <person name="Bauer D.J."/>
            <person name="Caceres C.E."/>
            <person name="Carmel L."/>
            <person name="Casola C."/>
            <person name="Choi J.H."/>
            <person name="Detter J.C."/>
            <person name="Dong Q."/>
            <person name="Dusheyko S."/>
            <person name="Eads B.D."/>
            <person name="Frohlich T."/>
            <person name="Geiler-Samerotte K.A."/>
            <person name="Gerlach D."/>
            <person name="Hatcher P."/>
            <person name="Jogdeo S."/>
            <person name="Krijgsveld J."/>
            <person name="Kriventseva E.V."/>
            <person name="Kultz D."/>
            <person name="Laforsch C."/>
            <person name="Lindquist E."/>
            <person name="Lopez J."/>
            <person name="Manak J.R."/>
            <person name="Muller J."/>
            <person name="Pangilinan J."/>
            <person name="Patwardhan R.P."/>
            <person name="Pitluck S."/>
            <person name="Pritham E.J."/>
            <person name="Rechtsteiner A."/>
            <person name="Rho M."/>
            <person name="Rogozin I.B."/>
            <person name="Sakarya O."/>
            <person name="Salamov A."/>
            <person name="Schaack S."/>
            <person name="Shapiro H."/>
            <person name="Shiga Y."/>
            <person name="Skalitzky C."/>
            <person name="Smith Z."/>
            <person name="Souvorov A."/>
            <person name="Sung W."/>
            <person name="Tang Z."/>
            <person name="Tsuchiya D."/>
            <person name="Tu H."/>
            <person name="Vos H."/>
            <person name="Wang M."/>
            <person name="Wolf Y.I."/>
            <person name="Yamagata H."/>
            <person name="Yamada T."/>
            <person name="Ye Y."/>
            <person name="Shaw J.R."/>
            <person name="Andrews J."/>
            <person name="Crease T.J."/>
            <person name="Tang H."/>
            <person name="Lucas S.M."/>
            <person name="Robertson H.M."/>
            <person name="Bork P."/>
            <person name="Koonin E.V."/>
            <person name="Zdobnov E.M."/>
            <person name="Grigoriev I.V."/>
            <person name="Lynch M."/>
            <person name="Boore J.L."/>
        </authorList>
    </citation>
    <scope>NUCLEOTIDE SEQUENCE [LARGE SCALE GENOMIC DNA]</scope>
</reference>
<dbReference type="OrthoDB" id="6162903at2759"/>
<dbReference type="PhylomeDB" id="E9FZ46"/>
<dbReference type="KEGG" id="dpx:DAPPUDRAFT_221647"/>
<gene>
    <name evidence="1" type="ORF">DAPPUDRAFT_221647</name>
</gene>
<evidence type="ECO:0000313" key="1">
    <source>
        <dbReference type="EMBL" id="EFX87647.1"/>
    </source>
</evidence>
<dbReference type="Proteomes" id="UP000000305">
    <property type="component" value="Unassembled WGS sequence"/>
</dbReference>
<name>E9FZ46_DAPPU</name>
<dbReference type="AlphaFoldDB" id="E9FZ46"/>
<accession>E9FZ46</accession>
<sequence>MDLAVKWITSPVKITCQVATGNFSGANETTKDLVVSTPVISHAAAGVVKLCGEDEAASQLWSNSNKNLNHITNSIPVVGHAKGLVHYACDDPKGGNEAMTTANNSTAAIGNCVGELLSVVPKTGVALVTIAAETGTNIVETIHPNSDSWDTWENDQ</sequence>